<organism evidence="1 2">
    <name type="scientific">Symbiodinium natans</name>
    <dbReference type="NCBI Taxonomy" id="878477"/>
    <lineage>
        <taxon>Eukaryota</taxon>
        <taxon>Sar</taxon>
        <taxon>Alveolata</taxon>
        <taxon>Dinophyceae</taxon>
        <taxon>Suessiales</taxon>
        <taxon>Symbiodiniaceae</taxon>
        <taxon>Symbiodinium</taxon>
    </lineage>
</organism>
<gene>
    <name evidence="1" type="ORF">SNAT2548_LOCUS917</name>
</gene>
<dbReference type="OrthoDB" id="10636526at2759"/>
<keyword evidence="2" id="KW-1185">Reference proteome</keyword>
<dbReference type="EMBL" id="CAJNDS010000047">
    <property type="protein sequence ID" value="CAE6932795.1"/>
    <property type="molecule type" value="Genomic_DNA"/>
</dbReference>
<name>A0A812GU33_9DINO</name>
<dbReference type="AlphaFoldDB" id="A0A812GU33"/>
<dbReference type="Proteomes" id="UP000604046">
    <property type="component" value="Unassembled WGS sequence"/>
</dbReference>
<proteinExistence type="predicted"/>
<reference evidence="1" key="1">
    <citation type="submission" date="2021-02" db="EMBL/GenBank/DDBJ databases">
        <authorList>
            <person name="Dougan E. K."/>
            <person name="Rhodes N."/>
            <person name="Thang M."/>
            <person name="Chan C."/>
        </authorList>
    </citation>
    <scope>NUCLEOTIDE SEQUENCE</scope>
</reference>
<comment type="caution">
    <text evidence="1">The sequence shown here is derived from an EMBL/GenBank/DDBJ whole genome shotgun (WGS) entry which is preliminary data.</text>
</comment>
<protein>
    <submittedName>
        <fullName evidence="1">Uncharacterized protein</fullName>
    </submittedName>
</protein>
<evidence type="ECO:0000313" key="2">
    <source>
        <dbReference type="Proteomes" id="UP000604046"/>
    </source>
</evidence>
<sequence>MGPSDCLALGFRPRQRLEQLSAVEGGPGWNAGEAPPDQGFAGFDHIAFTDAVASCPPAAITALAFQLVSDVQDGSVSEEGLLHLEELLRHALEQGITSMVCSGFPIFGALDWLADVIAGSGSDGLDGLSDRGSERGCVGVHADRFRAVLHHHTAEATGQRRGMRVSALQAVVKIY</sequence>
<accession>A0A812GU33</accession>
<evidence type="ECO:0000313" key="1">
    <source>
        <dbReference type="EMBL" id="CAE6932795.1"/>
    </source>
</evidence>